<dbReference type="PANTHER" id="PTHR12788">
    <property type="entry name" value="PROTEIN-TYROSINE SULFOTRANSFERASE 2"/>
    <property type="match status" value="1"/>
</dbReference>
<dbReference type="InterPro" id="IPR027443">
    <property type="entry name" value="IPNS-like_sf"/>
</dbReference>
<dbReference type="Pfam" id="PF16261">
    <property type="entry name" value="DUF4915"/>
    <property type="match status" value="1"/>
</dbReference>
<dbReference type="InterPro" id="IPR026634">
    <property type="entry name" value="TPST-like"/>
</dbReference>
<dbReference type="EMBL" id="JBHSRJ010000001">
    <property type="protein sequence ID" value="MFC6041830.1"/>
    <property type="molecule type" value="Genomic_DNA"/>
</dbReference>
<name>A0ABW1LCX3_9ACTN</name>
<feature type="compositionally biased region" description="Low complexity" evidence="2">
    <location>
        <begin position="331"/>
        <end position="347"/>
    </location>
</feature>
<evidence type="ECO:0000313" key="5">
    <source>
        <dbReference type="EMBL" id="MFC6041830.1"/>
    </source>
</evidence>
<sequence length="988" mass="109327">MKLDTEFIRLPLDFDVERLRQEVLAVPESSWRPHPQGHPGNSALPLIAAGGDPMNDTTRGPMAPTPNLEGCEYLQQVLASFGTVIGRARLMRLDGNSEATLHVDTNYYWAERVRIHVPIVTSDSITFQCGEQSVHMPPGQSWIFDAWRRHNVLNPTGDRRIHLVADTVGSAQFWDLVSRGTRPFAPDPTAAPFTPQLVPHRPGEVARVEIEQHNFPPVMTPWELETLVREVVYDGLAPRPGGTDADVRHFRGSTDAMVRQWRAVWARYGGGPEGLSTWRSLLAAYERGIEAVRGRLVLPNGTDPVGIAHQLIIESALDEQLLAREAVRPQAAPATTRPRLEPAAAPRPARHTSRFDRPIFIVAPPRSGTTLLFETLSRSPSVWTIGDESHRAIESIAPLHPGARGWDSNRLGASDARPDVLEALEGNFLAGLRDRDGHRPADDAHGLRLLEKTPKNSLRVPFLDAAYPDARFVYVQRDPRESLSSMIAAWESGRFVTYPGLPGWTGRPWSMLLTPEWRKLADRELAEVVAEQWRMTSEILIADLERLSPERWGVVGYHDLVADPQGQVERLCGFLDIEWDEALDQELPLSRYTLTAPKPEKWRQHADQLERVLPATAGVARRGRELLARPVTLRSRIEDGAPDPTSPYRSVSAGNLPEILTGLGATLLASTYQTGKLVAVRALGNGLNTHFRPHESPMGIAYQDGRLAVGTHSQMWEYQNLPQLTSQLTPPDRHDACFVPRSVSYTGDIRVHDVAWAGDELWMVATRFSCLATLDGQHSFVPRWKPPFVSAIAAEDRCHLNGMAVVDDRVRYVTALGVSDEPQGWRDHKADGGVIIDVDSGEVVVSGLSMPHSPRWHRDQLWVLESGQGSLARVDLEAGTVETVAELPGFTRGLAFAGPLAFVGLSEVREATTFGGLPLTARLEDRQCGIWVVNIETGETVAYLRFEDVVEEIFDVTLLPGMRFPELAEHGSDLVNGAFVVPPEALVG</sequence>
<comment type="caution">
    <text evidence="5">The sequence shown here is derived from an EMBL/GenBank/DDBJ whole genome shotgun (WGS) entry which is preliminary data.</text>
</comment>
<dbReference type="SUPFAM" id="SSF63825">
    <property type="entry name" value="YWTD domain"/>
    <property type="match status" value="1"/>
</dbReference>
<reference evidence="6" key="1">
    <citation type="journal article" date="2019" name="Int. J. Syst. Evol. Microbiol.">
        <title>The Global Catalogue of Microorganisms (GCM) 10K type strain sequencing project: providing services to taxonomists for standard genome sequencing and annotation.</title>
        <authorList>
            <consortium name="The Broad Institute Genomics Platform"/>
            <consortium name="The Broad Institute Genome Sequencing Center for Infectious Disease"/>
            <person name="Wu L."/>
            <person name="Ma J."/>
        </authorList>
    </citation>
    <scope>NUCLEOTIDE SEQUENCE [LARGE SCALE GENOMIC DNA]</scope>
    <source>
        <strain evidence="6">CCUG 54522</strain>
    </source>
</reference>
<dbReference type="SUPFAM" id="SSF51197">
    <property type="entry name" value="Clavaminate synthase-like"/>
    <property type="match status" value="1"/>
</dbReference>
<evidence type="ECO:0000259" key="3">
    <source>
        <dbReference type="Pfam" id="PF05118"/>
    </source>
</evidence>
<dbReference type="InterPro" id="IPR017481">
    <property type="entry name" value="CHP03032"/>
</dbReference>
<feature type="domain" description="Conserved hypothetical protein CHP03032" evidence="4">
    <location>
        <begin position="655"/>
        <end position="966"/>
    </location>
</feature>
<keyword evidence="6" id="KW-1185">Reference proteome</keyword>
<dbReference type="NCBIfam" id="TIGR03032">
    <property type="entry name" value="TIGR03032 family protein"/>
    <property type="match status" value="1"/>
</dbReference>
<proteinExistence type="predicted"/>
<dbReference type="Pfam" id="PF13469">
    <property type="entry name" value="Sulfotransfer_3"/>
    <property type="match status" value="1"/>
</dbReference>
<gene>
    <name evidence="5" type="ORF">ACFPYL_02020</name>
</gene>
<dbReference type="Proteomes" id="UP001596135">
    <property type="component" value="Unassembled WGS sequence"/>
</dbReference>
<dbReference type="PANTHER" id="PTHR12788:SF10">
    <property type="entry name" value="PROTEIN-TYROSINE SULFOTRANSFERASE"/>
    <property type="match status" value="1"/>
</dbReference>
<feature type="region of interest" description="Disordered" evidence="2">
    <location>
        <begin position="329"/>
        <end position="349"/>
    </location>
</feature>
<evidence type="ECO:0000259" key="4">
    <source>
        <dbReference type="Pfam" id="PF16261"/>
    </source>
</evidence>
<feature type="domain" description="Aspartyl/asparaginy/proline hydroxylase" evidence="3">
    <location>
        <begin position="69"/>
        <end position="167"/>
    </location>
</feature>
<evidence type="ECO:0000313" key="6">
    <source>
        <dbReference type="Proteomes" id="UP001596135"/>
    </source>
</evidence>
<dbReference type="Gene3D" id="2.60.120.330">
    <property type="entry name" value="B-lactam Antibiotic, Isopenicillin N Synthase, Chain"/>
    <property type="match status" value="1"/>
</dbReference>
<keyword evidence="1" id="KW-0808">Transferase</keyword>
<dbReference type="SUPFAM" id="SSF52540">
    <property type="entry name" value="P-loop containing nucleoside triphosphate hydrolases"/>
    <property type="match status" value="1"/>
</dbReference>
<dbReference type="InterPro" id="IPR007803">
    <property type="entry name" value="Asp/Arg/Pro-Hydrxlase"/>
</dbReference>
<protein>
    <submittedName>
        <fullName evidence="5">TIGR03032 family protein</fullName>
    </submittedName>
</protein>
<dbReference type="Pfam" id="PF05118">
    <property type="entry name" value="Asp_Arg_Hydrox"/>
    <property type="match status" value="1"/>
</dbReference>
<evidence type="ECO:0000256" key="1">
    <source>
        <dbReference type="ARBA" id="ARBA00022679"/>
    </source>
</evidence>
<organism evidence="5 6">
    <name type="scientific">Nocardioides hankookensis</name>
    <dbReference type="NCBI Taxonomy" id="443157"/>
    <lineage>
        <taxon>Bacteria</taxon>
        <taxon>Bacillati</taxon>
        <taxon>Actinomycetota</taxon>
        <taxon>Actinomycetes</taxon>
        <taxon>Propionibacteriales</taxon>
        <taxon>Nocardioidaceae</taxon>
        <taxon>Nocardioides</taxon>
    </lineage>
</organism>
<dbReference type="RefSeq" id="WP_379149813.1">
    <property type="nucleotide sequence ID" value="NZ_JBHSRJ010000001.1"/>
</dbReference>
<evidence type="ECO:0000256" key="2">
    <source>
        <dbReference type="SAM" id="MobiDB-lite"/>
    </source>
</evidence>
<accession>A0ABW1LCX3</accession>
<dbReference type="InterPro" id="IPR027417">
    <property type="entry name" value="P-loop_NTPase"/>
</dbReference>
<dbReference type="Gene3D" id="3.40.50.300">
    <property type="entry name" value="P-loop containing nucleotide triphosphate hydrolases"/>
    <property type="match status" value="1"/>
</dbReference>